<feature type="transmembrane region" description="Helical" evidence="1">
    <location>
        <begin position="41"/>
        <end position="58"/>
    </location>
</feature>
<keyword evidence="4" id="KW-1185">Reference proteome</keyword>
<name>A0A6C0RDT8_9BACT</name>
<evidence type="ECO:0000256" key="1">
    <source>
        <dbReference type="SAM" id="Phobius"/>
    </source>
</evidence>
<keyword evidence="2" id="KW-0732">Signal</keyword>
<keyword evidence="1" id="KW-0472">Membrane</keyword>
<dbReference type="Proteomes" id="UP000474630">
    <property type="component" value="Chromosome"/>
</dbReference>
<dbReference type="KEGG" id="drc:G0Q07_12590"/>
<feature type="chain" id="PRO_5025671484" evidence="2">
    <location>
        <begin position="21"/>
        <end position="64"/>
    </location>
</feature>
<evidence type="ECO:0000313" key="3">
    <source>
        <dbReference type="EMBL" id="QIA08500.1"/>
    </source>
</evidence>
<protein>
    <submittedName>
        <fullName evidence="3">Adenylosuccinate synthetase</fullName>
    </submittedName>
</protein>
<reference evidence="3 4" key="1">
    <citation type="submission" date="2020-02" db="EMBL/GenBank/DDBJ databases">
        <title>Genome sequencing for Draconibacterium sp. strain M1.</title>
        <authorList>
            <person name="Park S.-J."/>
        </authorList>
    </citation>
    <scope>NUCLEOTIDE SEQUENCE [LARGE SCALE GENOMIC DNA]</scope>
    <source>
        <strain evidence="3 4">M1</strain>
    </source>
</reference>
<dbReference type="EMBL" id="CP048409">
    <property type="protein sequence ID" value="QIA08500.1"/>
    <property type="molecule type" value="Genomic_DNA"/>
</dbReference>
<organism evidence="3 4">
    <name type="scientific">Draconibacterium halophilum</name>
    <dbReference type="NCBI Taxonomy" id="2706887"/>
    <lineage>
        <taxon>Bacteria</taxon>
        <taxon>Pseudomonadati</taxon>
        <taxon>Bacteroidota</taxon>
        <taxon>Bacteroidia</taxon>
        <taxon>Marinilabiliales</taxon>
        <taxon>Prolixibacteraceae</taxon>
        <taxon>Draconibacterium</taxon>
    </lineage>
</organism>
<accession>A0A6C0RDT8</accession>
<evidence type="ECO:0000313" key="4">
    <source>
        <dbReference type="Proteomes" id="UP000474630"/>
    </source>
</evidence>
<feature type="signal peptide" evidence="2">
    <location>
        <begin position="1"/>
        <end position="20"/>
    </location>
</feature>
<proteinExistence type="predicted"/>
<keyword evidence="1" id="KW-1133">Transmembrane helix</keyword>
<sequence>MIKKASIFTFLLFVVTLAIAQAPSGIPTGKAEPLEMNLPNIIFFIVLPILLLIFYIIWRRKRRK</sequence>
<dbReference type="RefSeq" id="WP_163346434.1">
    <property type="nucleotide sequence ID" value="NZ_CP048409.1"/>
</dbReference>
<dbReference type="AlphaFoldDB" id="A0A6C0RDT8"/>
<gene>
    <name evidence="3" type="ORF">G0Q07_12590</name>
</gene>
<keyword evidence="1" id="KW-0812">Transmembrane</keyword>
<evidence type="ECO:0000256" key="2">
    <source>
        <dbReference type="SAM" id="SignalP"/>
    </source>
</evidence>